<comment type="caution">
    <text evidence="11">The sequence shown here is derived from an EMBL/GenBank/DDBJ whole genome shotgun (WGS) entry which is preliminary data.</text>
</comment>
<dbReference type="SMART" id="SM00382">
    <property type="entry name" value="AAA"/>
    <property type="match status" value="1"/>
</dbReference>
<accession>A0A5N1IGL4</accession>
<dbReference type="KEGG" id="lje:BUE77_00940"/>
<dbReference type="Proteomes" id="UP001385848">
    <property type="component" value="Unassembled WGS sequence"/>
</dbReference>
<evidence type="ECO:0000256" key="2">
    <source>
        <dbReference type="ARBA" id="ARBA00005417"/>
    </source>
</evidence>
<keyword evidence="8" id="KW-1278">Translocase</keyword>
<evidence type="ECO:0000259" key="10">
    <source>
        <dbReference type="PROSITE" id="PS50893"/>
    </source>
</evidence>
<keyword evidence="4" id="KW-1003">Cell membrane</keyword>
<evidence type="ECO:0000256" key="7">
    <source>
        <dbReference type="ARBA" id="ARBA00022840"/>
    </source>
</evidence>
<evidence type="ECO:0000256" key="5">
    <source>
        <dbReference type="ARBA" id="ARBA00022737"/>
    </source>
</evidence>
<dbReference type="CDD" id="cd03216">
    <property type="entry name" value="ABC_Carb_Monos_I"/>
    <property type="match status" value="1"/>
</dbReference>
<dbReference type="InterPro" id="IPR003439">
    <property type="entry name" value="ABC_transporter-like_ATP-bd"/>
</dbReference>
<gene>
    <name evidence="12" type="ORF">AAC431_02905</name>
    <name evidence="11" type="ORF">F6H94_01810</name>
</gene>
<evidence type="ECO:0000313" key="12">
    <source>
        <dbReference type="EMBL" id="MEL0564875.1"/>
    </source>
</evidence>
<feature type="domain" description="ABC transporter" evidence="10">
    <location>
        <begin position="261"/>
        <end position="505"/>
    </location>
</feature>
<dbReference type="GO" id="GO:0005886">
    <property type="term" value="C:plasma membrane"/>
    <property type="evidence" value="ECO:0007669"/>
    <property type="project" value="UniProtKB-SubCell"/>
</dbReference>
<dbReference type="Proteomes" id="UP000327236">
    <property type="component" value="Unassembled WGS sequence"/>
</dbReference>
<dbReference type="InterPro" id="IPR027417">
    <property type="entry name" value="P-loop_NTPase"/>
</dbReference>
<evidence type="ECO:0000256" key="9">
    <source>
        <dbReference type="ARBA" id="ARBA00023136"/>
    </source>
</evidence>
<dbReference type="InterPro" id="IPR050107">
    <property type="entry name" value="ABC_carbohydrate_import_ATPase"/>
</dbReference>
<organism evidence="11 13">
    <name type="scientific">Lactobacillus jensenii</name>
    <dbReference type="NCBI Taxonomy" id="109790"/>
    <lineage>
        <taxon>Bacteria</taxon>
        <taxon>Bacillati</taxon>
        <taxon>Bacillota</taxon>
        <taxon>Bacilli</taxon>
        <taxon>Lactobacillales</taxon>
        <taxon>Lactobacillaceae</taxon>
        <taxon>Lactobacillus</taxon>
    </lineage>
</organism>
<dbReference type="InterPro" id="IPR017871">
    <property type="entry name" value="ABC_transporter-like_CS"/>
</dbReference>
<dbReference type="GO" id="GO:0016887">
    <property type="term" value="F:ATP hydrolysis activity"/>
    <property type="evidence" value="ECO:0007669"/>
    <property type="project" value="InterPro"/>
</dbReference>
<keyword evidence="7 11" id="KW-0067">ATP-binding</keyword>
<dbReference type="PANTHER" id="PTHR43790:SF4">
    <property type="entry name" value="GUANOSINE IMPORT ATP-BINDING PROTEIN NUPO"/>
    <property type="match status" value="1"/>
</dbReference>
<dbReference type="AlphaFoldDB" id="A0A5N1IGL4"/>
<evidence type="ECO:0000313" key="11">
    <source>
        <dbReference type="EMBL" id="KAA9323904.1"/>
    </source>
</evidence>
<dbReference type="PROSITE" id="PS50893">
    <property type="entry name" value="ABC_TRANSPORTER_2"/>
    <property type="match status" value="2"/>
</dbReference>
<dbReference type="Gene3D" id="3.40.50.300">
    <property type="entry name" value="P-loop containing nucleotide triphosphate hydrolases"/>
    <property type="match status" value="2"/>
</dbReference>
<dbReference type="EMBL" id="JBBVUL010000004">
    <property type="protein sequence ID" value="MEL0564875.1"/>
    <property type="molecule type" value="Genomic_DNA"/>
</dbReference>
<evidence type="ECO:0000256" key="8">
    <source>
        <dbReference type="ARBA" id="ARBA00022967"/>
    </source>
</evidence>
<dbReference type="PANTHER" id="PTHR43790">
    <property type="entry name" value="CARBOHYDRATE TRANSPORT ATP-BINDING PROTEIN MG119-RELATED"/>
    <property type="match status" value="1"/>
</dbReference>
<dbReference type="GO" id="GO:0005524">
    <property type="term" value="F:ATP binding"/>
    <property type="evidence" value="ECO:0007669"/>
    <property type="project" value="UniProtKB-KW"/>
</dbReference>
<comment type="subcellular location">
    <subcellularLocation>
        <location evidence="1">Cell membrane</location>
        <topology evidence="1">Peripheral membrane protein</topology>
    </subcellularLocation>
</comment>
<evidence type="ECO:0000313" key="14">
    <source>
        <dbReference type="Proteomes" id="UP001385848"/>
    </source>
</evidence>
<dbReference type="CDD" id="cd03215">
    <property type="entry name" value="ABC_Carb_Monos_II"/>
    <property type="match status" value="1"/>
</dbReference>
<dbReference type="PROSITE" id="PS00211">
    <property type="entry name" value="ABC_TRANSPORTER_1"/>
    <property type="match status" value="1"/>
</dbReference>
<reference evidence="12 14" key="2">
    <citation type="submission" date="2024-04" db="EMBL/GenBank/DDBJ databases">
        <title>Three lactobacilli isolated from voided urine samples from females with type 2 diabetes.</title>
        <authorList>
            <person name="Kula A."/>
            <person name="Stegman N."/>
            <person name="Putonti C."/>
        </authorList>
    </citation>
    <scope>NUCLEOTIDE SEQUENCE [LARGE SCALE GENOMIC DNA]</scope>
    <source>
        <strain evidence="12 14">1855</strain>
    </source>
</reference>
<protein>
    <submittedName>
        <fullName evidence="11">ABC transporter ATP-binding protein</fullName>
    </submittedName>
</protein>
<evidence type="ECO:0000256" key="6">
    <source>
        <dbReference type="ARBA" id="ARBA00022741"/>
    </source>
</evidence>
<reference evidence="11 13" key="1">
    <citation type="submission" date="2019-09" db="EMBL/GenBank/DDBJ databases">
        <title>Draft genome sequence assemblies of isolates from the urinary tract.</title>
        <authorList>
            <person name="Mores C.R."/>
            <person name="Putonti C."/>
            <person name="Wolfe A.J."/>
        </authorList>
    </citation>
    <scope>NUCLEOTIDE SEQUENCE [LARGE SCALE GENOMIC DNA]</scope>
    <source>
        <strain evidence="11 13">UMB246</strain>
    </source>
</reference>
<evidence type="ECO:0000256" key="4">
    <source>
        <dbReference type="ARBA" id="ARBA00022475"/>
    </source>
</evidence>
<dbReference type="Pfam" id="PF00005">
    <property type="entry name" value="ABC_tran"/>
    <property type="match status" value="2"/>
</dbReference>
<evidence type="ECO:0000256" key="1">
    <source>
        <dbReference type="ARBA" id="ARBA00004202"/>
    </source>
</evidence>
<dbReference type="SUPFAM" id="SSF52540">
    <property type="entry name" value="P-loop containing nucleoside triphosphate hydrolases"/>
    <property type="match status" value="2"/>
</dbReference>
<evidence type="ECO:0000256" key="3">
    <source>
        <dbReference type="ARBA" id="ARBA00022448"/>
    </source>
</evidence>
<feature type="domain" description="ABC transporter" evidence="10">
    <location>
        <begin position="9"/>
        <end position="244"/>
    </location>
</feature>
<sequence length="511" mass="56590">MEKENTNIIEMRHIVKDFNGFKANNDINLTLRKGEILALLGENGAGKSTLMSILSGLLKPTSGEIYVRGKKVVIDGPNAAKELKIGMVHQHFMLAKAFTVLENIILGHETKRGIKLDFKTARKQIMALSEKYGLAIDPDAKIANITVAQQQRVEILKVLYRGADILIFDEPTAVLTPQEITEFIKIMKNLRNEGKSIILITHKLNEIRESADRVTVIRHGKSIGTVDVEGATDESLAEMMVGRHVNFKLPKKEAKVGKTILSVKDLMVNEDRGTLAVKGLTFDVHAGEILGLAGIDGNGQDELVEALTGLRHVKSGHFTIKGSDMTNKRPRKITELGVSHVPADRQKFGLILEMSLADNIALQTYYQKPYSNHGIINHKAITEHAKKLIKKFDVRTKDENLKAGELSGGNQQKAIIARELDRNSDLIIVFQPTRGLDVGAIEYIHKQLLAQRDAGKAVLLISYELDEIMQLSDRIIVLHNGQESGEVLPEKTSERELGLLMTGAHKKEGTN</sequence>
<name>A0A5N1IGL4_LACJE</name>
<proteinExistence type="inferred from homology"/>
<dbReference type="RefSeq" id="WP_006588169.1">
    <property type="nucleotide sequence ID" value="NZ_CATOUV010000001.1"/>
</dbReference>
<evidence type="ECO:0000313" key="13">
    <source>
        <dbReference type="Proteomes" id="UP000327236"/>
    </source>
</evidence>
<keyword evidence="5" id="KW-0677">Repeat</keyword>
<keyword evidence="6" id="KW-0547">Nucleotide-binding</keyword>
<dbReference type="GeneID" id="31742263"/>
<dbReference type="FunFam" id="3.40.50.300:FF:000127">
    <property type="entry name" value="Ribose import ATP-binding protein RbsA"/>
    <property type="match status" value="1"/>
</dbReference>
<keyword evidence="14" id="KW-1185">Reference proteome</keyword>
<dbReference type="FunFam" id="3.40.50.300:FF:001390">
    <property type="entry name" value="ABC transporter, ATP-binding protein"/>
    <property type="match status" value="1"/>
</dbReference>
<dbReference type="OrthoDB" id="9771863at2"/>
<dbReference type="EMBL" id="VYWW01000005">
    <property type="protein sequence ID" value="KAA9323904.1"/>
    <property type="molecule type" value="Genomic_DNA"/>
</dbReference>
<dbReference type="InterPro" id="IPR003593">
    <property type="entry name" value="AAA+_ATPase"/>
</dbReference>
<keyword evidence="9" id="KW-0472">Membrane</keyword>
<keyword evidence="3" id="KW-0813">Transport</keyword>
<comment type="similarity">
    <text evidence="2">Belongs to the ABC transporter superfamily.</text>
</comment>